<keyword evidence="1" id="KW-1133">Transmembrane helix</keyword>
<sequence length="114" mass="13122">MCGVSAAILLGSLITLGCIDEDDERQNFRHQGGTIIELWVFFFCPFVPYLRLLCILIKHLLDHQHWVKLDMDQGLEWMLIGSMIYLFYGRSHSVLNNAGYVPTTCTWETTDLLV</sequence>
<reference evidence="2 3" key="1">
    <citation type="submission" date="2021-05" db="EMBL/GenBank/DDBJ databases">
        <title>Genome Assembly of Synthetic Allotetraploid Brassica napus Reveals Homoeologous Exchanges between Subgenomes.</title>
        <authorList>
            <person name="Davis J.T."/>
        </authorList>
    </citation>
    <scope>NUCLEOTIDE SEQUENCE [LARGE SCALE GENOMIC DNA]</scope>
    <source>
        <strain evidence="3">cv. Da-Ae</strain>
        <tissue evidence="2">Seedling</tissue>
    </source>
</reference>
<feature type="transmembrane region" description="Helical" evidence="1">
    <location>
        <begin position="39"/>
        <end position="61"/>
    </location>
</feature>
<accession>A0ABQ7X7F1</accession>
<evidence type="ECO:0000313" key="2">
    <source>
        <dbReference type="EMBL" id="KAH0851860.1"/>
    </source>
</evidence>
<keyword evidence="3" id="KW-1185">Reference proteome</keyword>
<organism evidence="2 3">
    <name type="scientific">Brassica napus</name>
    <name type="common">Rape</name>
    <dbReference type="NCBI Taxonomy" id="3708"/>
    <lineage>
        <taxon>Eukaryota</taxon>
        <taxon>Viridiplantae</taxon>
        <taxon>Streptophyta</taxon>
        <taxon>Embryophyta</taxon>
        <taxon>Tracheophyta</taxon>
        <taxon>Spermatophyta</taxon>
        <taxon>Magnoliopsida</taxon>
        <taxon>eudicotyledons</taxon>
        <taxon>Gunneridae</taxon>
        <taxon>Pentapetalae</taxon>
        <taxon>rosids</taxon>
        <taxon>malvids</taxon>
        <taxon>Brassicales</taxon>
        <taxon>Brassicaceae</taxon>
        <taxon>Brassiceae</taxon>
        <taxon>Brassica</taxon>
    </lineage>
</organism>
<comment type="caution">
    <text evidence="2">The sequence shown here is derived from an EMBL/GenBank/DDBJ whole genome shotgun (WGS) entry which is preliminary data.</text>
</comment>
<evidence type="ECO:0000256" key="1">
    <source>
        <dbReference type="SAM" id="Phobius"/>
    </source>
</evidence>
<evidence type="ECO:0000313" key="3">
    <source>
        <dbReference type="Proteomes" id="UP000824890"/>
    </source>
</evidence>
<dbReference type="Proteomes" id="UP000824890">
    <property type="component" value="Unassembled WGS sequence"/>
</dbReference>
<gene>
    <name evidence="2" type="ORF">HID58_094413</name>
</gene>
<name>A0ABQ7X7F1_BRANA</name>
<protein>
    <submittedName>
        <fullName evidence="2">Uncharacterized protein</fullName>
    </submittedName>
</protein>
<keyword evidence="1" id="KW-0472">Membrane</keyword>
<dbReference type="EMBL" id="JAGKQM010001418">
    <property type="protein sequence ID" value="KAH0851860.1"/>
    <property type="molecule type" value="Genomic_DNA"/>
</dbReference>
<proteinExistence type="predicted"/>
<keyword evidence="1" id="KW-0812">Transmembrane</keyword>